<name>I4D0L7_DESAJ</name>
<keyword evidence="3" id="KW-1185">Reference proteome</keyword>
<gene>
    <name evidence="2" type="ordered locus">Desaci_0269</name>
</gene>
<proteinExistence type="predicted"/>
<dbReference type="eggNOG" id="ENOG502Z9Q9">
    <property type="taxonomic scope" value="Bacteria"/>
</dbReference>
<reference evidence="2 3" key="1">
    <citation type="journal article" date="2012" name="J. Bacteriol.">
        <title>Complete genome sequences of Desulfosporosinus orientis DSM765T, Desulfosporosinus youngiae DSM17734T, Desulfosporosinus meridiei DSM13257T, and Desulfosporosinus acidiphilus DSM22704T.</title>
        <authorList>
            <person name="Pester M."/>
            <person name="Brambilla E."/>
            <person name="Alazard D."/>
            <person name="Rattei T."/>
            <person name="Weinmaier T."/>
            <person name="Han J."/>
            <person name="Lucas S."/>
            <person name="Lapidus A."/>
            <person name="Cheng J.F."/>
            <person name="Goodwin L."/>
            <person name="Pitluck S."/>
            <person name="Peters L."/>
            <person name="Ovchinnikova G."/>
            <person name="Teshima H."/>
            <person name="Detter J.C."/>
            <person name="Han C.S."/>
            <person name="Tapia R."/>
            <person name="Land M.L."/>
            <person name="Hauser L."/>
            <person name="Kyrpides N.C."/>
            <person name="Ivanova N.N."/>
            <person name="Pagani I."/>
            <person name="Huntmann M."/>
            <person name="Wei C.L."/>
            <person name="Davenport K.W."/>
            <person name="Daligault H."/>
            <person name="Chain P.S."/>
            <person name="Chen A."/>
            <person name="Mavromatis K."/>
            <person name="Markowitz V."/>
            <person name="Szeto E."/>
            <person name="Mikhailova N."/>
            <person name="Pati A."/>
            <person name="Wagner M."/>
            <person name="Woyke T."/>
            <person name="Ollivier B."/>
            <person name="Klenk H.P."/>
            <person name="Spring S."/>
            <person name="Loy A."/>
        </authorList>
    </citation>
    <scope>NUCLEOTIDE SEQUENCE [LARGE SCALE GENOMIC DNA]</scope>
    <source>
        <strain evidence="3">DSM 22704 / JCM 16185 / SJ4</strain>
    </source>
</reference>
<feature type="chain" id="PRO_5003687713" evidence="1">
    <location>
        <begin position="27"/>
        <end position="415"/>
    </location>
</feature>
<dbReference type="OrthoDB" id="2518519at2"/>
<keyword evidence="1" id="KW-0732">Signal</keyword>
<dbReference type="STRING" id="646529.Desaci_0269"/>
<dbReference type="Proteomes" id="UP000002892">
    <property type="component" value="Chromosome"/>
</dbReference>
<dbReference type="EMBL" id="CP003639">
    <property type="protein sequence ID" value="AFM39341.1"/>
    <property type="molecule type" value="Genomic_DNA"/>
</dbReference>
<organism evidence="2 3">
    <name type="scientific">Desulfosporosinus acidiphilus (strain DSM 22704 / JCM 16185 / SJ4)</name>
    <dbReference type="NCBI Taxonomy" id="646529"/>
    <lineage>
        <taxon>Bacteria</taxon>
        <taxon>Bacillati</taxon>
        <taxon>Bacillota</taxon>
        <taxon>Clostridia</taxon>
        <taxon>Eubacteriales</taxon>
        <taxon>Desulfitobacteriaceae</taxon>
        <taxon>Desulfosporosinus</taxon>
    </lineage>
</organism>
<evidence type="ECO:0000313" key="2">
    <source>
        <dbReference type="EMBL" id="AFM39341.1"/>
    </source>
</evidence>
<dbReference type="HOGENOM" id="CLU_655109_0_0_9"/>
<dbReference type="KEGG" id="dai:Desaci_0269"/>
<sequence length="415" mass="45723">MKFTKKTTMILSFTLGAMLLATTALADIAAKSGYDQLKDALKVTASQCSDNLNSFTMDLSYDLKDNGKTLATLNQIEKFDRTKNAIDRSSSEKTINGNNYSNQTYSDKTTFIRQSNDDPTYYVTEYTQGRNDQTFSNPFKNNNADDVEKIADAIVGNLKDNVAVTENPDGSKVLSGSLTEVQIPSLINALASFEMKQRFNGQNGQQDNSPQLSKDVFVKNIDGTAKINKDGIMESILGSAVVSGKDEKGNVHDITIEVLAKLTEINSTVVTKPDLNGKKVVKNVVETVNSGPGISNPQKFMGKFKNDILITKDGKFVKIGERIIEITQIDQTSATGRYYEVYKPGFDQYATTKRNFNFNATRSKDKNSPNYNYSTDTGSKGDFFLDEHAGKIYLNGNIISAEGAIFDSSFSPDFE</sequence>
<dbReference type="RefSeq" id="WP_014825355.1">
    <property type="nucleotide sequence ID" value="NC_018068.1"/>
</dbReference>
<feature type="signal peptide" evidence="1">
    <location>
        <begin position="1"/>
        <end position="26"/>
    </location>
</feature>
<evidence type="ECO:0000256" key="1">
    <source>
        <dbReference type="SAM" id="SignalP"/>
    </source>
</evidence>
<dbReference type="AlphaFoldDB" id="I4D0L7"/>
<accession>I4D0L7</accession>
<evidence type="ECO:0000313" key="3">
    <source>
        <dbReference type="Proteomes" id="UP000002892"/>
    </source>
</evidence>
<protein>
    <submittedName>
        <fullName evidence="2">Uncharacterized protein</fullName>
    </submittedName>
</protein>